<feature type="compositionally biased region" description="Polar residues" evidence="1">
    <location>
        <begin position="47"/>
        <end position="75"/>
    </location>
</feature>
<dbReference type="EMBL" id="CAKOGP040001668">
    <property type="protein sequence ID" value="CAJ1946414.1"/>
    <property type="molecule type" value="Genomic_DNA"/>
</dbReference>
<accession>A0AAD2CUX4</accession>
<comment type="caution">
    <text evidence="2">The sequence shown here is derived from an EMBL/GenBank/DDBJ whole genome shotgun (WGS) entry which is preliminary data.</text>
</comment>
<name>A0AAD2CUX4_9STRA</name>
<feature type="region of interest" description="Disordered" evidence="1">
    <location>
        <begin position="1"/>
        <end position="21"/>
    </location>
</feature>
<protein>
    <submittedName>
        <fullName evidence="2">Uncharacterized protein</fullName>
    </submittedName>
</protein>
<evidence type="ECO:0000313" key="3">
    <source>
        <dbReference type="Proteomes" id="UP001295423"/>
    </source>
</evidence>
<dbReference type="AlphaFoldDB" id="A0AAD2CUX4"/>
<feature type="compositionally biased region" description="Polar residues" evidence="1">
    <location>
        <begin position="1"/>
        <end position="15"/>
    </location>
</feature>
<proteinExistence type="predicted"/>
<feature type="region of interest" description="Disordered" evidence="1">
    <location>
        <begin position="42"/>
        <end position="81"/>
    </location>
</feature>
<gene>
    <name evidence="2" type="ORF">CYCCA115_LOCUS10557</name>
</gene>
<reference evidence="2" key="1">
    <citation type="submission" date="2023-08" db="EMBL/GenBank/DDBJ databases">
        <authorList>
            <person name="Audoor S."/>
            <person name="Bilcke G."/>
        </authorList>
    </citation>
    <scope>NUCLEOTIDE SEQUENCE</scope>
</reference>
<dbReference type="Proteomes" id="UP001295423">
    <property type="component" value="Unassembled WGS sequence"/>
</dbReference>
<evidence type="ECO:0000256" key="1">
    <source>
        <dbReference type="SAM" id="MobiDB-lite"/>
    </source>
</evidence>
<keyword evidence="3" id="KW-1185">Reference proteome</keyword>
<organism evidence="2 3">
    <name type="scientific">Cylindrotheca closterium</name>
    <dbReference type="NCBI Taxonomy" id="2856"/>
    <lineage>
        <taxon>Eukaryota</taxon>
        <taxon>Sar</taxon>
        <taxon>Stramenopiles</taxon>
        <taxon>Ochrophyta</taxon>
        <taxon>Bacillariophyta</taxon>
        <taxon>Bacillariophyceae</taxon>
        <taxon>Bacillariophycidae</taxon>
        <taxon>Bacillariales</taxon>
        <taxon>Bacillariaceae</taxon>
        <taxon>Cylindrotheca</taxon>
    </lineage>
</organism>
<sequence length="444" mass="51017">MLATVSPSTIPTTSHNQRRVSSFEHLSGQDDFHRMVLHANEQRRQNHGWSSTRSVSSCNTDDAGSTSTEHMSNTCGARERRQKEKRRFLSFTKVLMKFLEKKNPTVCKNARNVIRKYKKKSKNEEGGQHNYCGEESVSESMCESIKVPLKQTVGSAYWKQAKEEQRKNNILRKNDDDDYTDFEPLSLDSSSSDCLCENQTAEALSHFASSNRGDNIMTSTTSHKRASSYRRSSSSSCHHSKENHLVTEERKLRKQRFWMLVRVLMRYVEKKDVILYKKARATLENCATRNVRKEPRFVNLIESVQRELKHTVGTRYWRRAEHHVAKHILKKASEQAWEDALAKEASSFGSSLDNLFTPPVPLQEQPQQPQHEQTVVVHPLVLEPAFAPPPRQNHGSSHHWRDPSIPTNVAIPTKKLPAEHHWRLGGCDYYQSPHGTISEDIMYG</sequence>
<feature type="compositionally biased region" description="Polar residues" evidence="1">
    <location>
        <begin position="211"/>
        <end position="221"/>
    </location>
</feature>
<evidence type="ECO:0000313" key="2">
    <source>
        <dbReference type="EMBL" id="CAJ1946414.1"/>
    </source>
</evidence>
<feature type="region of interest" description="Disordered" evidence="1">
    <location>
        <begin position="211"/>
        <end position="245"/>
    </location>
</feature>